<dbReference type="Pfam" id="PF01753">
    <property type="entry name" value="zf-MYND"/>
    <property type="match status" value="1"/>
</dbReference>
<evidence type="ECO:0000256" key="4">
    <source>
        <dbReference type="PROSITE-ProRule" id="PRU00134"/>
    </source>
</evidence>
<feature type="compositionally biased region" description="Pro residues" evidence="5">
    <location>
        <begin position="1341"/>
        <end position="1350"/>
    </location>
</feature>
<keyword evidence="2 4" id="KW-0863">Zinc-finger</keyword>
<feature type="region of interest" description="Disordered" evidence="5">
    <location>
        <begin position="1927"/>
        <end position="2060"/>
    </location>
</feature>
<feature type="compositionally biased region" description="Polar residues" evidence="5">
    <location>
        <begin position="1323"/>
        <end position="1332"/>
    </location>
</feature>
<dbReference type="PANTHER" id="PTHR46920">
    <property type="match status" value="1"/>
</dbReference>
<feature type="region of interest" description="Disordered" evidence="5">
    <location>
        <begin position="695"/>
        <end position="779"/>
    </location>
</feature>
<dbReference type="PROSITE" id="PS50865">
    <property type="entry name" value="ZF_MYND_2"/>
    <property type="match status" value="1"/>
</dbReference>
<feature type="compositionally biased region" description="Polar residues" evidence="5">
    <location>
        <begin position="2027"/>
        <end position="2045"/>
    </location>
</feature>
<feature type="compositionally biased region" description="Low complexity" evidence="5">
    <location>
        <begin position="708"/>
        <end position="720"/>
    </location>
</feature>
<dbReference type="InterPro" id="IPR052839">
    <property type="entry name" value="Mito_gene_expr_regulator"/>
</dbReference>
<evidence type="ECO:0000313" key="7">
    <source>
        <dbReference type="EMBL" id="CAF0805643.1"/>
    </source>
</evidence>
<feature type="compositionally biased region" description="Low complexity" evidence="5">
    <location>
        <begin position="750"/>
        <end position="763"/>
    </location>
</feature>
<feature type="domain" description="MYND-type" evidence="6">
    <location>
        <begin position="28"/>
        <end position="67"/>
    </location>
</feature>
<feature type="region of interest" description="Disordered" evidence="5">
    <location>
        <begin position="1538"/>
        <end position="1572"/>
    </location>
</feature>
<keyword evidence="3" id="KW-0862">Zinc</keyword>
<dbReference type="Gene3D" id="6.10.140.2220">
    <property type="match status" value="1"/>
</dbReference>
<evidence type="ECO:0000256" key="5">
    <source>
        <dbReference type="SAM" id="MobiDB-lite"/>
    </source>
</evidence>
<feature type="region of interest" description="Disordered" evidence="5">
    <location>
        <begin position="1286"/>
        <end position="1356"/>
    </location>
</feature>
<comment type="caution">
    <text evidence="7">The sequence shown here is derived from an EMBL/GenBank/DDBJ whole genome shotgun (WGS) entry which is preliminary data.</text>
</comment>
<dbReference type="SUPFAM" id="SSF144232">
    <property type="entry name" value="HIT/MYND zinc finger-like"/>
    <property type="match status" value="1"/>
</dbReference>
<evidence type="ECO:0000259" key="6">
    <source>
        <dbReference type="PROSITE" id="PS50865"/>
    </source>
</evidence>
<gene>
    <name evidence="7" type="ORF">JYZ213_LOCUS5494</name>
</gene>
<protein>
    <recommendedName>
        <fullName evidence="6">MYND-type domain-containing protein</fullName>
    </recommendedName>
</protein>
<sequence>MGTIDSWSSIETIIRQRLDLNEIDRRYCAVCGRQGPTLSRCFGCQMVYYCGEEHQAEDWSEEHAEKCAQLEWVALGEFIQALPAQPPLPNLGDKWSSSLKEIHNWKNWFSIRTNIVQLANNTANIFKKLVHATDKRQPSHQNAVDGLLAAVTDLLTHVLTIGKAVVYFGLRPNIRPLTIHILNGFNKIDLIGNDQSSSNLPIRFHELLNMFPDNKGVELVIVIGDDDQDDTDQSSVPHAKLKPDRLIITTTGKGRFLDTSEERRLRRSEADLLVYFNAWYLFTLSNKELLKSMLMKQRPTLLTFEDEEEFNEAKTCLSSKGVNIHQAGINQFSSLIVRQRSNRPNSVYSTNSYQILLNTMPVNGTGERNDENCSLLSRQRPHQSSIGVQHGHTQVQHQQQLNPGLKQVNVSTTNTTEATITTTVQPLIRASNNNNNIRQPTIVQRRQHSSPALASSSAVITANAYREARPTTTIMMTAVEPNRNEHKPQPKPRLSLVKTTNKDIESIPSQVNGNIVQRIKPVFEQSLVIPSQEPKPIKQQQQRQPVSIPYTYQTGNTTKATCLDDIIPSKKMYIPSPPSPLAEIHINERTNEIISSPSSVELRHEQRALPIPTNNISQIPKPIIEHHTDKRLIKTIPNSTSSPSIVPIEIHHDQRTVMSAPMIVPPRPTSSSISSIENRSDEKLTITAATTNISTTRVQLNETHIEQSTVTPATTSTKSSSPPPIPPLPSSSTNSSTTRIQLNKTHIEQSTVTPATTSTKSSSPSPPPVPPPPPSSSANNEVIYTEVIKHHERPLPLHHIDLSKTTLSPSRSFIIPTKAPSLLSKTPSYSFQRSSQLSTATNYSSQTNKSKPVSSMMTSDRISLYSQRSTKQPDVGVTIKNLSECIDRVVFEQSLVIPSQEPKPIKQQQQRQPVSIPYTYQTGNTTKATCLDDIIPSKKMYIPSPPPPLAEIHINERTNEIISSPSSVELRHEQRALPIPTNNISQIPKPIIEYHTDKRLIKTIPNSTSSPSIVPIEIHHDQRTVMSAPMIAPPRPTSSSTTSIENRSDEKLTITAATTNISTTRVQLTETHIEQSTVTPAIASTKSSSPPPIPPLPSSSTNSSTTRVQLNKTHIEQSTVTPATTSTKSSSPPLPPVPPPPPSSSANNEVIYTEVIKHHERPLPLHHIDLSKTTLSPSRSFIIPTKAPSLLSKTPSYSFQRSSQLSTATNYSSQTNKSKPVSSMMASDRISLYSQRSTKQPDVGVTIKNLSECIDRVGIVFDETHRPHDAPSVGLTTVDLIREQLTTSSTTKPTGSLLDKLYKSNSSTRLSTPSSRPPLTIASPRSKSQQAPRINDEKPSIPKPTTPTTPPSIRRPVGVFLPLTTKNTQEPEQTTTIISEQSPALVYQNLESHHTSTIDSISPSSQTLDYTLKQPTGPLCNAIPKPFRKPTAIIEPSPVITLPIPKIPEPNYINLTHQDDQHIYTNENGTAFTGGSSSSNSYTSKTSSVYSSTDKQNQPTNIEPHYAVTNIPISLQQEQQSVDYDSFDDDVVVEDLAHIEKPIHSNDNTDDDSFDDDDNQNPLQTIPSKNASTNFFRSTLNRLTRSNKSLERLNTEPTANDLIQESNPSNIIDTKTKKTLRSIKARHEAKKTGNLFVTYTGDDDTTSIDSNCSTQTATSLNKTNKTSHHRFRLFRRKVEKDFASDTEAEKQQTEQRRKKWNKKILTDTANELKTKRLLMMSDDDDEEHNLNLKINDETHIYDHIIHDEIINNTSRMGKLSNETHFKAPTVTLDEIRSEIQAEIAARQDIQINNQSITSSNLTLQKKRSKSVTFLDELLSDNSKERQTNIIVKNDLHIKQSTTIKRIEKGDARSICGALTGTGPIRGIIKAANNDITGTTAPVSPSAAAAIYLSGPTNDTRCTSPKAHERTHRPLSTYTVGSARFYDGGSLPTNSTPSSSSAAPPAHSLIQNNNNNNVSNQRPILNNTSQHSTSENVHHKRPTAKVSPFQTKSPHDSSSSSPTSTKQQQQQQQIISSSTTKKPIRPSLNRNMQTSHDITNIATPSVSEGVGGVSKRLQSNF</sequence>
<name>A0A813T594_9BILA</name>
<accession>A0A813T594</accession>
<dbReference type="EMBL" id="CAJNOG010000033">
    <property type="protein sequence ID" value="CAF0805643.1"/>
    <property type="molecule type" value="Genomic_DNA"/>
</dbReference>
<evidence type="ECO:0000256" key="2">
    <source>
        <dbReference type="ARBA" id="ARBA00022771"/>
    </source>
</evidence>
<dbReference type="InterPro" id="IPR002893">
    <property type="entry name" value="Znf_MYND"/>
</dbReference>
<feature type="compositionally biased region" description="Pro residues" evidence="5">
    <location>
        <begin position="764"/>
        <end position="775"/>
    </location>
</feature>
<feature type="compositionally biased region" description="Low complexity" evidence="5">
    <location>
        <begin position="1118"/>
        <end position="1131"/>
    </location>
</feature>
<feature type="compositionally biased region" description="Low complexity" evidence="5">
    <location>
        <begin position="1929"/>
        <end position="1956"/>
    </location>
</feature>
<evidence type="ECO:0000256" key="3">
    <source>
        <dbReference type="ARBA" id="ARBA00022833"/>
    </source>
</evidence>
<organism evidence="7 8">
    <name type="scientific">Adineta steineri</name>
    <dbReference type="NCBI Taxonomy" id="433720"/>
    <lineage>
        <taxon>Eukaryota</taxon>
        <taxon>Metazoa</taxon>
        <taxon>Spiralia</taxon>
        <taxon>Gnathifera</taxon>
        <taxon>Rotifera</taxon>
        <taxon>Eurotatoria</taxon>
        <taxon>Bdelloidea</taxon>
        <taxon>Adinetida</taxon>
        <taxon>Adinetidae</taxon>
        <taxon>Adineta</taxon>
    </lineage>
</organism>
<feature type="compositionally biased region" description="Low complexity" evidence="5">
    <location>
        <begin position="1989"/>
        <end position="2020"/>
    </location>
</feature>
<feature type="region of interest" description="Disordered" evidence="5">
    <location>
        <begin position="837"/>
        <end position="856"/>
    </location>
</feature>
<dbReference type="GO" id="GO:0008270">
    <property type="term" value="F:zinc ion binding"/>
    <property type="evidence" value="ECO:0007669"/>
    <property type="project" value="UniProtKB-KW"/>
</dbReference>
<feature type="compositionally biased region" description="Polar residues" evidence="5">
    <location>
        <begin position="1957"/>
        <end position="1974"/>
    </location>
</feature>
<feature type="compositionally biased region" description="Low complexity" evidence="5">
    <location>
        <begin position="1473"/>
        <end position="1493"/>
    </location>
</feature>
<keyword evidence="1" id="KW-0479">Metal-binding</keyword>
<feature type="compositionally biased region" description="Pro residues" evidence="5">
    <location>
        <begin position="1132"/>
        <end position="1143"/>
    </location>
</feature>
<feature type="region of interest" description="Disordered" evidence="5">
    <location>
        <begin position="1029"/>
        <end position="1049"/>
    </location>
</feature>
<dbReference type="Proteomes" id="UP000663845">
    <property type="component" value="Unassembled WGS sequence"/>
</dbReference>
<dbReference type="PROSITE" id="PS01360">
    <property type="entry name" value="ZF_MYND_1"/>
    <property type="match status" value="1"/>
</dbReference>
<feature type="compositionally biased region" description="Low complexity" evidence="5">
    <location>
        <begin position="1079"/>
        <end position="1088"/>
    </location>
</feature>
<reference evidence="7" key="1">
    <citation type="submission" date="2021-02" db="EMBL/GenBank/DDBJ databases">
        <authorList>
            <person name="Nowell W R."/>
        </authorList>
    </citation>
    <scope>NUCLEOTIDE SEQUENCE</scope>
</reference>
<feature type="region of interest" description="Disordered" evidence="5">
    <location>
        <begin position="1468"/>
        <end position="1500"/>
    </location>
</feature>
<feature type="compositionally biased region" description="Low complexity" evidence="5">
    <location>
        <begin position="1306"/>
        <end position="1320"/>
    </location>
</feature>
<evidence type="ECO:0000313" key="8">
    <source>
        <dbReference type="Proteomes" id="UP000663845"/>
    </source>
</evidence>
<evidence type="ECO:0000256" key="1">
    <source>
        <dbReference type="ARBA" id="ARBA00022723"/>
    </source>
</evidence>
<feature type="region of interest" description="Disordered" evidence="5">
    <location>
        <begin position="1071"/>
        <end position="1147"/>
    </location>
</feature>
<proteinExistence type="predicted"/>
<feature type="compositionally biased region" description="Acidic residues" evidence="5">
    <location>
        <begin position="1548"/>
        <end position="1559"/>
    </location>
</feature>
<dbReference type="PANTHER" id="PTHR46920:SF1">
    <property type="entry name" value="PROTEIN MSS51 HOMOLOG, MITOCHONDRIAL-RELATED"/>
    <property type="match status" value="1"/>
</dbReference>
<feature type="compositionally biased region" description="Polar residues" evidence="5">
    <location>
        <begin position="1562"/>
        <end position="1572"/>
    </location>
</feature>